<feature type="region of interest" description="Disordered" evidence="3">
    <location>
        <begin position="1246"/>
        <end position="1292"/>
    </location>
</feature>
<name>A0A210PRX2_MIZYE</name>
<keyword evidence="1" id="KW-0732">Signal</keyword>
<feature type="domain" description="VWFD" evidence="5">
    <location>
        <begin position="445"/>
        <end position="631"/>
    </location>
</feature>
<feature type="compositionally biased region" description="Acidic residues" evidence="3">
    <location>
        <begin position="1323"/>
        <end position="1333"/>
    </location>
</feature>
<feature type="compositionally biased region" description="Basic and acidic residues" evidence="3">
    <location>
        <begin position="1246"/>
        <end position="1267"/>
    </location>
</feature>
<keyword evidence="7" id="KW-1185">Reference proteome</keyword>
<dbReference type="InterPro" id="IPR058727">
    <property type="entry name" value="Helical_Vwde"/>
</dbReference>
<feature type="compositionally biased region" description="Basic residues" evidence="3">
    <location>
        <begin position="1450"/>
        <end position="1465"/>
    </location>
</feature>
<feature type="compositionally biased region" description="Polar residues" evidence="3">
    <location>
        <begin position="1399"/>
        <end position="1413"/>
    </location>
</feature>
<dbReference type="Gene3D" id="2.60.120.260">
    <property type="entry name" value="Galactose-binding domain-like"/>
    <property type="match status" value="1"/>
</dbReference>
<evidence type="ECO:0000256" key="3">
    <source>
        <dbReference type="SAM" id="MobiDB-lite"/>
    </source>
</evidence>
<feature type="compositionally biased region" description="Polar residues" evidence="3">
    <location>
        <begin position="1348"/>
        <end position="1368"/>
    </location>
</feature>
<protein>
    <submittedName>
        <fullName evidence="6">von Willebrand factor D and EGF domain-containing protein</fullName>
    </submittedName>
</protein>
<feature type="transmembrane region" description="Helical" evidence="4">
    <location>
        <begin position="1025"/>
        <end position="1050"/>
    </location>
</feature>
<dbReference type="GO" id="GO:0005102">
    <property type="term" value="F:signaling receptor binding"/>
    <property type="evidence" value="ECO:0007669"/>
    <property type="project" value="TreeGrafter"/>
</dbReference>
<dbReference type="PROSITE" id="PS51233">
    <property type="entry name" value="VWFD"/>
    <property type="match status" value="1"/>
</dbReference>
<evidence type="ECO:0000313" key="6">
    <source>
        <dbReference type="EMBL" id="OWF39228.1"/>
    </source>
</evidence>
<dbReference type="STRING" id="6573.A0A210PRX2"/>
<gene>
    <name evidence="6" type="ORF">KP79_PYT20313</name>
</gene>
<proteinExistence type="predicted"/>
<dbReference type="Pfam" id="PF26129">
    <property type="entry name" value="Vwde"/>
    <property type="match status" value="1"/>
</dbReference>
<feature type="region of interest" description="Disordered" evidence="3">
    <location>
        <begin position="1348"/>
        <end position="1371"/>
    </location>
</feature>
<evidence type="ECO:0000259" key="5">
    <source>
        <dbReference type="PROSITE" id="PS51233"/>
    </source>
</evidence>
<evidence type="ECO:0000256" key="4">
    <source>
        <dbReference type="SAM" id="Phobius"/>
    </source>
</evidence>
<feature type="compositionally biased region" description="Basic residues" evidence="3">
    <location>
        <begin position="1416"/>
        <end position="1428"/>
    </location>
</feature>
<feature type="region of interest" description="Disordered" evidence="3">
    <location>
        <begin position="1311"/>
        <end position="1334"/>
    </location>
</feature>
<dbReference type="PANTHER" id="PTHR14949:SF54">
    <property type="entry name" value="VWFD DOMAIN-CONTAINING PROTEIN"/>
    <property type="match status" value="1"/>
</dbReference>
<evidence type="ECO:0000313" key="7">
    <source>
        <dbReference type="Proteomes" id="UP000242188"/>
    </source>
</evidence>
<dbReference type="InterPro" id="IPR001846">
    <property type="entry name" value="VWF_type-D"/>
</dbReference>
<dbReference type="PROSITE" id="PS01186">
    <property type="entry name" value="EGF_2"/>
    <property type="match status" value="1"/>
</dbReference>
<dbReference type="EMBL" id="NEDP02005537">
    <property type="protein sequence ID" value="OWF39228.1"/>
    <property type="molecule type" value="Genomic_DNA"/>
</dbReference>
<dbReference type="Proteomes" id="UP000242188">
    <property type="component" value="Unassembled WGS sequence"/>
</dbReference>
<accession>A0A210PRX2</accession>
<dbReference type="OrthoDB" id="10001041at2759"/>
<dbReference type="InterPro" id="IPR000742">
    <property type="entry name" value="EGF"/>
</dbReference>
<evidence type="ECO:0000256" key="2">
    <source>
        <dbReference type="ARBA" id="ARBA00023157"/>
    </source>
</evidence>
<reference evidence="6 7" key="1">
    <citation type="journal article" date="2017" name="Nat. Ecol. Evol.">
        <title>Scallop genome provides insights into evolution of bilaterian karyotype and development.</title>
        <authorList>
            <person name="Wang S."/>
            <person name="Zhang J."/>
            <person name="Jiao W."/>
            <person name="Li J."/>
            <person name="Xun X."/>
            <person name="Sun Y."/>
            <person name="Guo X."/>
            <person name="Huan P."/>
            <person name="Dong B."/>
            <person name="Zhang L."/>
            <person name="Hu X."/>
            <person name="Sun X."/>
            <person name="Wang J."/>
            <person name="Zhao C."/>
            <person name="Wang Y."/>
            <person name="Wang D."/>
            <person name="Huang X."/>
            <person name="Wang R."/>
            <person name="Lv J."/>
            <person name="Li Y."/>
            <person name="Zhang Z."/>
            <person name="Liu B."/>
            <person name="Lu W."/>
            <person name="Hui Y."/>
            <person name="Liang J."/>
            <person name="Zhou Z."/>
            <person name="Hou R."/>
            <person name="Li X."/>
            <person name="Liu Y."/>
            <person name="Li H."/>
            <person name="Ning X."/>
            <person name="Lin Y."/>
            <person name="Zhao L."/>
            <person name="Xing Q."/>
            <person name="Dou J."/>
            <person name="Li Y."/>
            <person name="Mao J."/>
            <person name="Guo H."/>
            <person name="Dou H."/>
            <person name="Li T."/>
            <person name="Mu C."/>
            <person name="Jiang W."/>
            <person name="Fu Q."/>
            <person name="Fu X."/>
            <person name="Miao Y."/>
            <person name="Liu J."/>
            <person name="Yu Q."/>
            <person name="Li R."/>
            <person name="Liao H."/>
            <person name="Li X."/>
            <person name="Kong Y."/>
            <person name="Jiang Z."/>
            <person name="Chourrout D."/>
            <person name="Li R."/>
            <person name="Bao Z."/>
        </authorList>
    </citation>
    <scope>NUCLEOTIDE SEQUENCE [LARGE SCALE GENOMIC DNA]</scope>
    <source>
        <strain evidence="6 7">PY_sf001</strain>
    </source>
</reference>
<dbReference type="InterPro" id="IPR050969">
    <property type="entry name" value="Dev_Signal_Modulators"/>
</dbReference>
<dbReference type="GO" id="GO:0009986">
    <property type="term" value="C:cell surface"/>
    <property type="evidence" value="ECO:0007669"/>
    <property type="project" value="TreeGrafter"/>
</dbReference>
<sequence length="1465" mass="165241">MPFRFFRIHKYESGCNTLVLLIDYPYSHSSCDSNPFSPQTPYIRFVPDGKHAGRDTHADEIAIYFVKDGLAGMKPVPDLPWRNPSWDIASVDDKNLLGGLYVTEANYDMASFVVTGREIGCGAQLQIWLNDTLPGNDGGFHEKRVCMTNRYNDDICKHNFTVDVMNCGDRRVYRLPELTSDQYDIGTQSVAYCFDVAGLIDPCSSSTPSQIPNLENRRPTNSHAIHASDHLVEDWYSGGHYQLLRWSPDLDQPRCGAESQIWMNGTFPAADGMHHVRQLCTTNRTTGDTCFVDTQYTYVKNCTTHIMYYLTTPAENSAYCFVPFGCMYHPSNGERGCTLTVYILKTSSENMCTSNTIRHHNKCAKVLTGVTKSTNVGSDTWIPTLYEFDIVPIDSKLGTYNLLNNQFVFKLQTQRPHHQFWRNAISDQVNVNVFDAADGKFWQGKRCQVYCDPHMKSFDGMAYELQYPGKFMLLKSENPPMQVQVQITSCNGNNRTPYCACGLVAVAGKDVFQIYTCNGHRDINYKSCKDGVLKVERKSSKIYKIYLPTGATIRVSVRTRGLLDIDITPTVHEYKGRISGLCGDLDGNVANDCVSKGGSMPCRDISNSRWSYYYHPNIFTRSYRLSEEDNLLNVKPNTDFLEPYPAPYQMCVCPQNSIELGDETPVDSYIESTLCSSRQYASCTDSRQEVRCTVTDRRVLRKKRQADSPDDVYLHNITKRSVVINESEAIQLCTDALTTVTNEACSDIGVNASSTEIDNCAADLMLTGDGNWTRYAVDRSETHCLETLEKNTTLQEEYPEISNIIRNNTCSNNCSERGSCSNGKCECEEGFASEDCSFDLNAPLVLYGLDNEGLCDIDDECTFVVVEGLDFPTDQNYTCQFSGRETLVGEMYHTLETANVSAQHQSLFEIICDLPEIHVPTDRLGIEYNVSVAMDGFDFGDVINFVVINAACQYFINDSGVIRFYIQEGFCYINRACHPKGSYKENALCLECKPEESVYTWSNSSSEDCVVSDQNTRDPDTTLEYIIVPVVTVVAGLGFVCLIIGVMLCFCKSKQKSNQMINDISLADPHDEEKEIFSIAWPSKDILQDGIQTEAVNKTKRSKSNSWMRVQHDRSAKSDSDNVFCTSHQPGVENFRKDKTEKKKRGQKSLTEQTCTWNFQQKEENVQIDKKLKTEEHVNNEADNSIVTARYVMFEECFAKDKAEDEMHNTRAGDFFIVNASNNEKLKTDEGGGNIVFVTGRTTDTSRNELTGKADSSHDTYLDTNVKKRERRKRRKKKKKLTSHEPENVVDNTIDGRCEPYVMTPARIETEENKQKHARPFGDEDETQPENEEVVTVKADGISKETLTKSAMVSRSSTAESRPIQQSQEWDEITVIENSDIDVDACEIPGGGETIVRNMESTKTVSQPNTSEATGKRKRRKRKKRRKKVTPETPSGAFASVSKEREGARAKKKLKKNNKSKSKSK</sequence>
<dbReference type="PANTHER" id="PTHR14949">
    <property type="entry name" value="EGF-LIKE-DOMAIN, MULTIPLE 7, 8"/>
    <property type="match status" value="1"/>
</dbReference>
<dbReference type="Pfam" id="PF00094">
    <property type="entry name" value="VWD"/>
    <property type="match status" value="1"/>
</dbReference>
<keyword evidence="2" id="KW-1015">Disulfide bond</keyword>
<dbReference type="GO" id="GO:0005576">
    <property type="term" value="C:extracellular region"/>
    <property type="evidence" value="ECO:0007669"/>
    <property type="project" value="TreeGrafter"/>
</dbReference>
<keyword evidence="4" id="KW-1133">Transmembrane helix</keyword>
<evidence type="ECO:0000256" key="1">
    <source>
        <dbReference type="ARBA" id="ARBA00022729"/>
    </source>
</evidence>
<feature type="region of interest" description="Disordered" evidence="3">
    <location>
        <begin position="1398"/>
        <end position="1465"/>
    </location>
</feature>
<organism evidence="6 7">
    <name type="scientific">Mizuhopecten yessoensis</name>
    <name type="common">Japanese scallop</name>
    <name type="synonym">Patinopecten yessoensis</name>
    <dbReference type="NCBI Taxonomy" id="6573"/>
    <lineage>
        <taxon>Eukaryota</taxon>
        <taxon>Metazoa</taxon>
        <taxon>Spiralia</taxon>
        <taxon>Lophotrochozoa</taxon>
        <taxon>Mollusca</taxon>
        <taxon>Bivalvia</taxon>
        <taxon>Autobranchia</taxon>
        <taxon>Pteriomorphia</taxon>
        <taxon>Pectinida</taxon>
        <taxon>Pectinoidea</taxon>
        <taxon>Pectinidae</taxon>
        <taxon>Mizuhopecten</taxon>
    </lineage>
</organism>
<keyword evidence="4" id="KW-0472">Membrane</keyword>
<keyword evidence="4" id="KW-0812">Transmembrane</keyword>
<comment type="caution">
    <text evidence="6">The sequence shown here is derived from an EMBL/GenBank/DDBJ whole genome shotgun (WGS) entry which is preliminary data.</text>
</comment>
<feature type="compositionally biased region" description="Basic residues" evidence="3">
    <location>
        <begin position="1268"/>
        <end position="1281"/>
    </location>
</feature>